<dbReference type="EMBL" id="JADFTS010000007">
    <property type="protein sequence ID" value="KAF9597804.1"/>
    <property type="molecule type" value="Genomic_DNA"/>
</dbReference>
<dbReference type="PROSITE" id="PS00292">
    <property type="entry name" value="CYCLINS"/>
    <property type="match status" value="1"/>
</dbReference>
<comment type="caution">
    <text evidence="9">The sequence shown here is derived from an EMBL/GenBank/DDBJ whole genome shotgun (WGS) entry which is preliminary data.</text>
</comment>
<feature type="domain" description="Cyclin-like" evidence="7">
    <location>
        <begin position="227"/>
        <end position="311"/>
    </location>
</feature>
<proteinExistence type="inferred from homology"/>
<name>A0A835LNE2_9MAGN</name>
<dbReference type="InterPro" id="IPR036915">
    <property type="entry name" value="Cyclin-like_sf"/>
</dbReference>
<accession>A0A835LNE2</accession>
<feature type="region of interest" description="Disordered" evidence="6">
    <location>
        <begin position="121"/>
        <end position="149"/>
    </location>
</feature>
<feature type="domain" description="Cyclin C-terminal" evidence="8">
    <location>
        <begin position="320"/>
        <end position="437"/>
    </location>
</feature>
<organism evidence="9 10">
    <name type="scientific">Coptis chinensis</name>
    <dbReference type="NCBI Taxonomy" id="261450"/>
    <lineage>
        <taxon>Eukaryota</taxon>
        <taxon>Viridiplantae</taxon>
        <taxon>Streptophyta</taxon>
        <taxon>Embryophyta</taxon>
        <taxon>Tracheophyta</taxon>
        <taxon>Spermatophyta</taxon>
        <taxon>Magnoliopsida</taxon>
        <taxon>Ranunculales</taxon>
        <taxon>Ranunculaceae</taxon>
        <taxon>Coptidoideae</taxon>
        <taxon>Coptis</taxon>
    </lineage>
</organism>
<dbReference type="CDD" id="cd20567">
    <property type="entry name" value="CYCLIN_AtCycB-like_rpt1"/>
    <property type="match status" value="1"/>
</dbReference>
<dbReference type="Proteomes" id="UP000631114">
    <property type="component" value="Unassembled WGS sequence"/>
</dbReference>
<dbReference type="GO" id="GO:0051301">
    <property type="term" value="P:cell division"/>
    <property type="evidence" value="ECO:0007669"/>
    <property type="project" value="UniProtKB-KW"/>
</dbReference>
<dbReference type="GO" id="GO:0010332">
    <property type="term" value="P:response to gamma radiation"/>
    <property type="evidence" value="ECO:0007669"/>
    <property type="project" value="UniProtKB-ARBA"/>
</dbReference>
<protein>
    <recommendedName>
        <fullName evidence="11">B-like cyclin</fullName>
    </recommendedName>
</protein>
<feature type="region of interest" description="Disordered" evidence="6">
    <location>
        <begin position="1"/>
        <end position="20"/>
    </location>
</feature>
<evidence type="ECO:0000256" key="6">
    <source>
        <dbReference type="SAM" id="MobiDB-lite"/>
    </source>
</evidence>
<dbReference type="SMART" id="SM00385">
    <property type="entry name" value="CYCLIN"/>
    <property type="match status" value="2"/>
</dbReference>
<comment type="similarity">
    <text evidence="1">Belongs to the cyclin family. Cyclin AB subfamily.</text>
</comment>
<evidence type="ECO:0000256" key="5">
    <source>
        <dbReference type="RuleBase" id="RU000383"/>
    </source>
</evidence>
<gene>
    <name evidence="9" type="ORF">IFM89_021889</name>
</gene>
<keyword evidence="3 5" id="KW-0195">Cyclin</keyword>
<dbReference type="InterPro" id="IPR039361">
    <property type="entry name" value="Cyclin"/>
</dbReference>
<dbReference type="GO" id="GO:0044772">
    <property type="term" value="P:mitotic cell cycle phase transition"/>
    <property type="evidence" value="ECO:0007669"/>
    <property type="project" value="InterPro"/>
</dbReference>
<dbReference type="FunFam" id="1.10.472.10:FF:000001">
    <property type="entry name" value="G2/mitotic-specific cyclin"/>
    <property type="match status" value="1"/>
</dbReference>
<keyword evidence="2" id="KW-0132">Cell division</keyword>
<dbReference type="PIRSF" id="PIRSF001771">
    <property type="entry name" value="Cyclin_A_B_D_E"/>
    <property type="match status" value="1"/>
</dbReference>
<evidence type="ECO:0000313" key="9">
    <source>
        <dbReference type="EMBL" id="KAF9597804.1"/>
    </source>
</evidence>
<evidence type="ECO:0000259" key="7">
    <source>
        <dbReference type="SMART" id="SM00385"/>
    </source>
</evidence>
<evidence type="ECO:0000256" key="3">
    <source>
        <dbReference type="ARBA" id="ARBA00023127"/>
    </source>
</evidence>
<dbReference type="CDD" id="cd20511">
    <property type="entry name" value="CYCLIN_AtCycB-like_rpt2"/>
    <property type="match status" value="1"/>
</dbReference>
<dbReference type="PANTHER" id="PTHR10177">
    <property type="entry name" value="CYCLINS"/>
    <property type="match status" value="1"/>
</dbReference>
<evidence type="ECO:0000313" key="10">
    <source>
        <dbReference type="Proteomes" id="UP000631114"/>
    </source>
</evidence>
<feature type="compositionally biased region" description="Basic residues" evidence="6">
    <location>
        <begin position="138"/>
        <end position="149"/>
    </location>
</feature>
<dbReference type="AlphaFoldDB" id="A0A835LNE2"/>
<sequence length="442" mass="49112">MASRPIVPQQATRGEEGVGVGKQKVVKAGANNRRALGDIGNLVPENRRITRSFGAQLLAKAQEQAAAGDKIKKQIPVLGGLVPKAGPARKAVDGAAVGRAAVPAQKKVTVKPKPVEIIEISPDTAEDIKKERPESQKSSHRGRSSRKKVTLTSVLTARSKAACGLTNKPKDPVVDIDAADVENQLAAVEYVEDLYKFYRLAENTSRIHEYMDLQPDINVKMRAILVDWLIEVHNKFELTPETLYLTIYIVDRYLSLKTTTRKELQLLGMSAMLIASKYEEIWAPEVNDFVCISDRAYTHGQVLAMEKMILGKLEWRLTVPTPYVFLVRFIKAALSDEEMHHMVFFLAELALMHYVSIMYCPSMVAASAVYAARCTLKISPVWNETLKLHTGFAEPQLMDCAKILVNLHSGASENKLQVVYRKYSNPDRKSVALHPPAKDLLA</sequence>
<dbReference type="SMART" id="SM01332">
    <property type="entry name" value="Cyclin_C"/>
    <property type="match status" value="1"/>
</dbReference>
<dbReference type="OrthoDB" id="5590282at2759"/>
<evidence type="ECO:0000256" key="1">
    <source>
        <dbReference type="ARBA" id="ARBA00006955"/>
    </source>
</evidence>
<keyword evidence="4" id="KW-0131">Cell cycle</keyword>
<dbReference type="InterPro" id="IPR048258">
    <property type="entry name" value="Cyclins_cyclin-box"/>
</dbReference>
<dbReference type="Pfam" id="PF00134">
    <property type="entry name" value="Cyclin_N"/>
    <property type="match status" value="1"/>
</dbReference>
<dbReference type="InterPro" id="IPR006671">
    <property type="entry name" value="Cyclin_N"/>
</dbReference>
<evidence type="ECO:0000259" key="8">
    <source>
        <dbReference type="SMART" id="SM01332"/>
    </source>
</evidence>
<dbReference type="SUPFAM" id="SSF47954">
    <property type="entry name" value="Cyclin-like"/>
    <property type="match status" value="2"/>
</dbReference>
<evidence type="ECO:0000256" key="4">
    <source>
        <dbReference type="ARBA" id="ARBA00023306"/>
    </source>
</evidence>
<feature type="compositionally biased region" description="Basic and acidic residues" evidence="6">
    <location>
        <begin position="126"/>
        <end position="137"/>
    </location>
</feature>
<keyword evidence="10" id="KW-1185">Reference proteome</keyword>
<evidence type="ECO:0000256" key="2">
    <source>
        <dbReference type="ARBA" id="ARBA00022618"/>
    </source>
</evidence>
<dbReference type="InterPro" id="IPR046965">
    <property type="entry name" value="Cyclin_A/B-like"/>
</dbReference>
<dbReference type="InterPro" id="IPR013763">
    <property type="entry name" value="Cyclin-like_dom"/>
</dbReference>
<feature type="domain" description="Cyclin-like" evidence="7">
    <location>
        <begin position="324"/>
        <end position="406"/>
    </location>
</feature>
<dbReference type="Gene3D" id="1.10.472.10">
    <property type="entry name" value="Cyclin-like"/>
    <property type="match status" value="2"/>
</dbReference>
<dbReference type="Pfam" id="PF02984">
    <property type="entry name" value="Cyclin_C"/>
    <property type="match status" value="1"/>
</dbReference>
<reference evidence="9 10" key="1">
    <citation type="submission" date="2020-10" db="EMBL/GenBank/DDBJ databases">
        <title>The Coptis chinensis genome and diversification of protoberbering-type alkaloids.</title>
        <authorList>
            <person name="Wang B."/>
            <person name="Shu S."/>
            <person name="Song C."/>
            <person name="Liu Y."/>
        </authorList>
    </citation>
    <scope>NUCLEOTIDE SEQUENCE [LARGE SCALE GENOMIC DNA]</scope>
    <source>
        <strain evidence="9">HL-2020</strain>
        <tissue evidence="9">Leaf</tissue>
    </source>
</reference>
<dbReference type="FunFam" id="1.10.472.10:FF:000032">
    <property type="entry name" value="G2/mitotic-specific cyclin-1"/>
    <property type="match status" value="1"/>
</dbReference>
<dbReference type="InterPro" id="IPR004367">
    <property type="entry name" value="Cyclin_C-dom"/>
</dbReference>
<evidence type="ECO:0008006" key="11">
    <source>
        <dbReference type="Google" id="ProtNLM"/>
    </source>
</evidence>
<dbReference type="GO" id="GO:0016538">
    <property type="term" value="F:cyclin-dependent protein serine/threonine kinase regulator activity"/>
    <property type="evidence" value="ECO:0007669"/>
    <property type="project" value="InterPro"/>
</dbReference>